<protein>
    <recommendedName>
        <fullName evidence="4">Replication protein</fullName>
    </recommendedName>
</protein>
<feature type="region of interest" description="Disordered" evidence="2">
    <location>
        <begin position="25"/>
        <end position="103"/>
    </location>
</feature>
<reference evidence="3" key="2">
    <citation type="submission" date="2015-07" db="EMBL/GenBank/DDBJ databases">
        <title>Plasmids, circular viruses and viroids from rat gut.</title>
        <authorList>
            <person name="Jorgensen T.J."/>
            <person name="Hansen M.A."/>
            <person name="Xu Z."/>
            <person name="Tabak M.A."/>
            <person name="Sorensen S.J."/>
            <person name="Hansen L.H."/>
        </authorList>
    </citation>
    <scope>NUCLEOTIDE SEQUENCE</scope>
    <source>
        <plasmid evidence="3">pRGFK1100</plasmid>
    </source>
</reference>
<accession>A0A0H5Q4U5</accession>
<proteinExistence type="predicted"/>
<name>A0A0H5Q4U5_9ZZZZ</name>
<sequence length="541" mass="57936">MLPEHKKKSFSLTDRFLEISAVRREAEANQPVGVPSHAVSDGATGPSSSSKNTDAAKASGPAQRAGKGAVEDPLGIYPKSVGRLDGSDTDKAQQNKEKSRVSARRELYADLKTAAMILRNDRPDKIHGVAKCRWVKIAGVVSLHLVETHGGGDLRASFRGVKVCGNVWGCPVCSARISQKRRLEANDALAWGRAVGAVPVMLTLTARHGRKDALADLLDRMKLAKQSWRTHRAYKRIAGRILGSITATEMTHGTSHGWHPHFHQILFIQAGDEAEALALVAPLGDAWRASLRGRGLDGAAAAFDAQGAGVAGAYVAKWGAGEELTLTGSKKGRKAGRSPRELLRLAGDGDVSARRLWLEYFRATSGRRRHQLVWSPGLKDAVGLNDISDEEAATEQAEADEVEALAEWDGAGWRRIRPKRVRLLEAAERGGREAVREAEHGPDDDSETSGEVIENETPTKAEDGLTAADISAAWDEVQESTQTASPAAAVLSFSGGQDSRRVEDDTSWNNGCKAVQGTDDASGLCVFGGHKKGLSPDGSRP</sequence>
<evidence type="ECO:0000256" key="1">
    <source>
        <dbReference type="ARBA" id="ARBA00022705"/>
    </source>
</evidence>
<dbReference type="Pfam" id="PF01446">
    <property type="entry name" value="Rep_1"/>
    <property type="match status" value="1"/>
</dbReference>
<dbReference type="GO" id="GO:0006260">
    <property type="term" value="P:DNA replication"/>
    <property type="evidence" value="ECO:0007669"/>
    <property type="project" value="UniProtKB-KW"/>
</dbReference>
<geneLocation type="plasmid" evidence="3">
    <name>pRGFK1100</name>
</geneLocation>
<evidence type="ECO:0008006" key="4">
    <source>
        <dbReference type="Google" id="ProtNLM"/>
    </source>
</evidence>
<feature type="region of interest" description="Disordered" evidence="2">
    <location>
        <begin position="428"/>
        <end position="465"/>
    </location>
</feature>
<dbReference type="InterPro" id="IPR000989">
    <property type="entry name" value="Rep"/>
</dbReference>
<dbReference type="EMBL" id="LN853681">
    <property type="protein sequence ID" value="CRY96465.1"/>
    <property type="molecule type" value="Genomic_DNA"/>
</dbReference>
<evidence type="ECO:0000256" key="2">
    <source>
        <dbReference type="SAM" id="MobiDB-lite"/>
    </source>
</evidence>
<feature type="compositionally biased region" description="Basic and acidic residues" evidence="2">
    <location>
        <begin position="428"/>
        <end position="443"/>
    </location>
</feature>
<organism evidence="3">
    <name type="scientific">uncultured prokaryote</name>
    <dbReference type="NCBI Taxonomy" id="198431"/>
    <lineage>
        <taxon>unclassified sequences</taxon>
        <taxon>environmental samples</taxon>
    </lineage>
</organism>
<keyword evidence="1" id="KW-0235">DNA replication</keyword>
<feature type="compositionally biased region" description="Basic and acidic residues" evidence="2">
    <location>
        <begin position="85"/>
        <end position="103"/>
    </location>
</feature>
<dbReference type="GO" id="GO:0003677">
    <property type="term" value="F:DNA binding"/>
    <property type="evidence" value="ECO:0007669"/>
    <property type="project" value="InterPro"/>
</dbReference>
<evidence type="ECO:0000313" key="3">
    <source>
        <dbReference type="EMBL" id="CRY96465.1"/>
    </source>
</evidence>
<keyword evidence="3" id="KW-0614">Plasmid</keyword>
<reference evidence="3" key="1">
    <citation type="submission" date="2015-06" db="EMBL/GenBank/DDBJ databases">
        <authorList>
            <person name="Joergensen T."/>
        </authorList>
    </citation>
    <scope>NUCLEOTIDE SEQUENCE</scope>
    <source>
        <plasmid evidence="3">pRGFK1100</plasmid>
    </source>
</reference>
<dbReference type="AlphaFoldDB" id="A0A0H5Q4U5"/>